<feature type="transmembrane region" description="Helical" evidence="1">
    <location>
        <begin position="6"/>
        <end position="24"/>
    </location>
</feature>
<reference evidence="2 3" key="1">
    <citation type="submission" date="2018-08" db="EMBL/GenBank/DDBJ databases">
        <title>A genome reference for cultivated species of the human gut microbiota.</title>
        <authorList>
            <person name="Zou Y."/>
            <person name="Xue W."/>
            <person name="Luo G."/>
        </authorList>
    </citation>
    <scope>NUCLEOTIDE SEQUENCE [LARGE SCALE GENOMIC DNA]</scope>
    <source>
        <strain evidence="2 3">AM23-23</strain>
    </source>
</reference>
<dbReference type="RefSeq" id="WP_118210972.1">
    <property type="nucleotide sequence ID" value="NZ_QRHQ01000001.1"/>
</dbReference>
<evidence type="ECO:0000313" key="2">
    <source>
        <dbReference type="EMBL" id="RHF93459.1"/>
    </source>
</evidence>
<organism evidence="2 3">
    <name type="scientific">Phocaeicola plebeius</name>
    <dbReference type="NCBI Taxonomy" id="310297"/>
    <lineage>
        <taxon>Bacteria</taxon>
        <taxon>Pseudomonadati</taxon>
        <taxon>Bacteroidota</taxon>
        <taxon>Bacteroidia</taxon>
        <taxon>Bacteroidales</taxon>
        <taxon>Bacteroidaceae</taxon>
        <taxon>Phocaeicola</taxon>
    </lineage>
</organism>
<protein>
    <recommendedName>
        <fullName evidence="4">MotA/TolQ/ExbB proton channel domain-containing protein</fullName>
    </recommendedName>
</protein>
<sequence>MNLVEIIILSVILIQIIFFIQNRARMCEFRNIFKENQSWTLLYDSETNFVNGISGKGNKVFDAIVHSINKYLGSSSGSVIDYGVLKDAIDRHCDTVENDISVQTPIPLYCGLAGTMAGVIIGLWDLLDSQAILTLMGSGTVNINNASESAANGINDLLLGVAWAMAASICGIVLTTLNSVLFKRCKLEEESGKNSFLAWMQSKLLPELPSDTSEALSKLVKNLNKFNNTFANNTDNLGKALAQVNESYAIQAEVIKAVHDMDVMKMAKVNISVLRELKECTDKLEDFNLYLGEIKGYTDAIHKFESLFNSEAERLHILEEIRDFFNRHKGEIAKATGDADVALRDSLKTIKESTSTNMVELNAKFVEQSENFKDIIKEEQATFERISKEIATQFETQLGRLPLLNQQLEEIATIPKQLDILVEKIEESNKILSEKVAETMQHTISQIQPKIIEKKEDKSESPIVIQSMPNWMRISGWCALVIIALACITNIILEIFLKQP</sequence>
<name>A0A414RJV3_9BACT</name>
<dbReference type="Proteomes" id="UP000283485">
    <property type="component" value="Unassembled WGS sequence"/>
</dbReference>
<comment type="caution">
    <text evidence="2">The sequence shown here is derived from an EMBL/GenBank/DDBJ whole genome shotgun (WGS) entry which is preliminary data.</text>
</comment>
<feature type="transmembrane region" description="Helical" evidence="1">
    <location>
        <begin position="477"/>
        <end position="497"/>
    </location>
</feature>
<proteinExistence type="predicted"/>
<evidence type="ECO:0000256" key="1">
    <source>
        <dbReference type="SAM" id="Phobius"/>
    </source>
</evidence>
<keyword evidence="1" id="KW-0472">Membrane</keyword>
<keyword evidence="1" id="KW-0812">Transmembrane</keyword>
<evidence type="ECO:0000313" key="3">
    <source>
        <dbReference type="Proteomes" id="UP000283485"/>
    </source>
</evidence>
<dbReference type="EMBL" id="QRHQ01000001">
    <property type="protein sequence ID" value="RHF93459.1"/>
    <property type="molecule type" value="Genomic_DNA"/>
</dbReference>
<accession>A0A414RJV3</accession>
<keyword evidence="1" id="KW-1133">Transmembrane helix</keyword>
<feature type="transmembrane region" description="Helical" evidence="1">
    <location>
        <begin position="106"/>
        <end position="127"/>
    </location>
</feature>
<feature type="transmembrane region" description="Helical" evidence="1">
    <location>
        <begin position="157"/>
        <end position="177"/>
    </location>
</feature>
<evidence type="ECO:0008006" key="4">
    <source>
        <dbReference type="Google" id="ProtNLM"/>
    </source>
</evidence>
<gene>
    <name evidence="2" type="ORF">DW653_00900</name>
</gene>
<dbReference type="AlphaFoldDB" id="A0A414RJV3"/>